<name>A0ABQ6F9M9_9RHOO</name>
<proteinExistence type="predicted"/>
<keyword evidence="1" id="KW-0812">Transmembrane</keyword>
<dbReference type="InterPro" id="IPR021494">
    <property type="entry name" value="DUF3149"/>
</dbReference>
<comment type="caution">
    <text evidence="2">The sequence shown here is derived from an EMBL/GenBank/DDBJ whole genome shotgun (WGS) entry which is preliminary data.</text>
</comment>
<dbReference type="Proteomes" id="UP001157167">
    <property type="component" value="Unassembled WGS sequence"/>
</dbReference>
<dbReference type="EMBL" id="BSPX01000021">
    <property type="protein sequence ID" value="GLT22282.1"/>
    <property type="molecule type" value="Genomic_DNA"/>
</dbReference>
<keyword evidence="1" id="KW-0472">Membrane</keyword>
<gene>
    <name evidence="2" type="ORF">GCM10007933_17410</name>
</gene>
<organism evidence="2 3">
    <name type="scientific">Zoogloea oryzae</name>
    <dbReference type="NCBI Taxonomy" id="310767"/>
    <lineage>
        <taxon>Bacteria</taxon>
        <taxon>Pseudomonadati</taxon>
        <taxon>Pseudomonadota</taxon>
        <taxon>Betaproteobacteria</taxon>
        <taxon>Rhodocyclales</taxon>
        <taxon>Zoogloeaceae</taxon>
        <taxon>Zoogloea</taxon>
    </lineage>
</organism>
<dbReference type="Pfam" id="PF11346">
    <property type="entry name" value="DUF3149"/>
    <property type="match status" value="1"/>
</dbReference>
<accession>A0ABQ6F9M9</accession>
<keyword evidence="3" id="KW-1185">Reference proteome</keyword>
<evidence type="ECO:0008006" key="4">
    <source>
        <dbReference type="Google" id="ProtNLM"/>
    </source>
</evidence>
<keyword evidence="1" id="KW-1133">Transmembrane helix</keyword>
<dbReference type="RefSeq" id="WP_153163519.1">
    <property type="nucleotide sequence ID" value="NZ_BSPX01000021.1"/>
</dbReference>
<sequence>MAWKELFSTDIGLLSLFTIGFILVMGGYLYNYAKRHMAEDERRSHG</sequence>
<evidence type="ECO:0000313" key="2">
    <source>
        <dbReference type="EMBL" id="GLT22282.1"/>
    </source>
</evidence>
<evidence type="ECO:0000313" key="3">
    <source>
        <dbReference type="Proteomes" id="UP001157167"/>
    </source>
</evidence>
<evidence type="ECO:0000256" key="1">
    <source>
        <dbReference type="SAM" id="Phobius"/>
    </source>
</evidence>
<protein>
    <recommendedName>
        <fullName evidence="4">DUF3149 domain-containing protein</fullName>
    </recommendedName>
</protein>
<feature type="transmembrane region" description="Helical" evidence="1">
    <location>
        <begin position="12"/>
        <end position="33"/>
    </location>
</feature>
<reference evidence="3" key="1">
    <citation type="journal article" date="2019" name="Int. J. Syst. Evol. Microbiol.">
        <title>The Global Catalogue of Microorganisms (GCM) 10K type strain sequencing project: providing services to taxonomists for standard genome sequencing and annotation.</title>
        <authorList>
            <consortium name="The Broad Institute Genomics Platform"/>
            <consortium name="The Broad Institute Genome Sequencing Center for Infectious Disease"/>
            <person name="Wu L."/>
            <person name="Ma J."/>
        </authorList>
    </citation>
    <scope>NUCLEOTIDE SEQUENCE [LARGE SCALE GENOMIC DNA]</scope>
    <source>
        <strain evidence="3">NBRC 102407</strain>
    </source>
</reference>